<dbReference type="InterPro" id="IPR017790">
    <property type="entry name" value="Penicillin-binding_protein_2"/>
</dbReference>
<keyword evidence="16" id="KW-0121">Carboxypeptidase</keyword>
<dbReference type="Gene3D" id="3.90.1310.10">
    <property type="entry name" value="Penicillin-binding protein 2a (Domain 2)"/>
    <property type="match status" value="1"/>
</dbReference>
<dbReference type="GO" id="GO:0071555">
    <property type="term" value="P:cell wall organization"/>
    <property type="evidence" value="ECO:0007669"/>
    <property type="project" value="UniProtKB-KW"/>
</dbReference>
<accession>A0A523USP4</accession>
<dbReference type="GO" id="GO:0005886">
    <property type="term" value="C:plasma membrane"/>
    <property type="evidence" value="ECO:0007669"/>
    <property type="project" value="UniProtKB-SubCell"/>
</dbReference>
<comment type="caution">
    <text evidence="16">The sequence shown here is derived from an EMBL/GenBank/DDBJ whole genome shotgun (WGS) entry which is preliminary data.</text>
</comment>
<evidence type="ECO:0000256" key="2">
    <source>
        <dbReference type="ARBA" id="ARBA00004236"/>
    </source>
</evidence>
<keyword evidence="9" id="KW-0573">Peptidoglycan synthesis</keyword>
<keyword evidence="12" id="KW-0961">Cell wall biogenesis/degradation</keyword>
<dbReference type="GO" id="GO:0071972">
    <property type="term" value="F:peptidoglycan L,D-transpeptidase activity"/>
    <property type="evidence" value="ECO:0007669"/>
    <property type="project" value="TreeGrafter"/>
</dbReference>
<keyword evidence="7 16" id="KW-0378">Hydrolase</keyword>
<feature type="domain" description="Penicillin-binding protein dimerisation" evidence="15">
    <location>
        <begin position="157"/>
        <end position="324"/>
    </location>
</feature>
<evidence type="ECO:0000256" key="3">
    <source>
        <dbReference type="ARBA" id="ARBA00022475"/>
    </source>
</evidence>
<evidence type="ECO:0000259" key="15">
    <source>
        <dbReference type="Pfam" id="PF03717"/>
    </source>
</evidence>
<dbReference type="Gene3D" id="3.40.710.10">
    <property type="entry name" value="DD-peptidase/beta-lactamase superfamily"/>
    <property type="match status" value="1"/>
</dbReference>
<dbReference type="SUPFAM" id="SSF56601">
    <property type="entry name" value="beta-lactamase/transpeptidase-like"/>
    <property type="match status" value="1"/>
</dbReference>
<organism evidence="16 17">
    <name type="scientific">candidate division TA06 bacterium</name>
    <dbReference type="NCBI Taxonomy" id="2250710"/>
    <lineage>
        <taxon>Bacteria</taxon>
        <taxon>Bacteria division TA06</taxon>
    </lineage>
</organism>
<feature type="transmembrane region" description="Helical" evidence="13">
    <location>
        <begin position="116"/>
        <end position="133"/>
    </location>
</feature>
<dbReference type="GO" id="GO:0008658">
    <property type="term" value="F:penicillin binding"/>
    <property type="evidence" value="ECO:0007669"/>
    <property type="project" value="InterPro"/>
</dbReference>
<keyword evidence="5" id="KW-0645">Protease</keyword>
<comment type="subcellular location">
    <subcellularLocation>
        <location evidence="2">Cell membrane</location>
    </subcellularLocation>
    <subcellularLocation>
        <location evidence="1">Membrane</location>
        <topology evidence="1">Single-pass membrane protein</topology>
    </subcellularLocation>
</comment>
<dbReference type="GO" id="GO:0009002">
    <property type="term" value="F:serine-type D-Ala-D-Ala carboxypeptidase activity"/>
    <property type="evidence" value="ECO:0007669"/>
    <property type="project" value="UniProtKB-EC"/>
</dbReference>
<dbReference type="Proteomes" id="UP000315525">
    <property type="component" value="Unassembled WGS sequence"/>
</dbReference>
<evidence type="ECO:0000256" key="13">
    <source>
        <dbReference type="SAM" id="Phobius"/>
    </source>
</evidence>
<name>A0A523USP4_UNCT6</name>
<evidence type="ECO:0000256" key="10">
    <source>
        <dbReference type="ARBA" id="ARBA00022989"/>
    </source>
</evidence>
<evidence type="ECO:0000259" key="14">
    <source>
        <dbReference type="Pfam" id="PF00905"/>
    </source>
</evidence>
<dbReference type="EC" id="3.4.16.4" evidence="16"/>
<keyword evidence="6 13" id="KW-0812">Transmembrane</keyword>
<dbReference type="GO" id="GO:0009252">
    <property type="term" value="P:peptidoglycan biosynthetic process"/>
    <property type="evidence" value="ECO:0007669"/>
    <property type="project" value="UniProtKB-KW"/>
</dbReference>
<evidence type="ECO:0000313" key="16">
    <source>
        <dbReference type="EMBL" id="TET45556.1"/>
    </source>
</evidence>
<dbReference type="InterPro" id="IPR001460">
    <property type="entry name" value="PCN-bd_Tpept"/>
</dbReference>
<evidence type="ECO:0000256" key="1">
    <source>
        <dbReference type="ARBA" id="ARBA00004167"/>
    </source>
</evidence>
<reference evidence="16 17" key="1">
    <citation type="submission" date="2019-03" db="EMBL/GenBank/DDBJ databases">
        <title>Metabolic potential of uncultured bacteria and archaea associated with petroleum seepage in deep-sea sediments.</title>
        <authorList>
            <person name="Dong X."/>
            <person name="Hubert C."/>
        </authorList>
    </citation>
    <scope>NUCLEOTIDE SEQUENCE [LARGE SCALE GENOMIC DNA]</scope>
    <source>
        <strain evidence="16">E44_bin18</strain>
    </source>
</reference>
<keyword evidence="10 13" id="KW-1133">Transmembrane helix</keyword>
<evidence type="ECO:0000256" key="4">
    <source>
        <dbReference type="ARBA" id="ARBA00022519"/>
    </source>
</evidence>
<evidence type="ECO:0000256" key="6">
    <source>
        <dbReference type="ARBA" id="ARBA00022692"/>
    </source>
</evidence>
<dbReference type="InterPro" id="IPR036138">
    <property type="entry name" value="PBP_dimer_sf"/>
</dbReference>
<keyword evidence="8" id="KW-0133">Cell shape</keyword>
<evidence type="ECO:0000256" key="11">
    <source>
        <dbReference type="ARBA" id="ARBA00023136"/>
    </source>
</evidence>
<dbReference type="InterPro" id="IPR050515">
    <property type="entry name" value="Beta-lactam/transpept"/>
</dbReference>
<protein>
    <submittedName>
        <fullName evidence="16">Penicillin-binding protein 2</fullName>
        <ecNumber evidence="16">3.4.16.4</ecNumber>
    </submittedName>
</protein>
<dbReference type="Pfam" id="PF03717">
    <property type="entry name" value="PBP_dimer"/>
    <property type="match status" value="1"/>
</dbReference>
<evidence type="ECO:0000313" key="17">
    <source>
        <dbReference type="Proteomes" id="UP000315525"/>
    </source>
</evidence>
<dbReference type="InterPro" id="IPR012338">
    <property type="entry name" value="Beta-lactam/transpept-like"/>
</dbReference>
<dbReference type="GO" id="GO:0008360">
    <property type="term" value="P:regulation of cell shape"/>
    <property type="evidence" value="ECO:0007669"/>
    <property type="project" value="UniProtKB-KW"/>
</dbReference>
<dbReference type="AlphaFoldDB" id="A0A523USP4"/>
<gene>
    <name evidence="16" type="primary">mrdA</name>
    <name evidence="16" type="ORF">E3J62_07295</name>
</gene>
<dbReference type="SUPFAM" id="SSF56519">
    <property type="entry name" value="Penicillin binding protein dimerisation domain"/>
    <property type="match status" value="1"/>
</dbReference>
<keyword evidence="3" id="KW-1003">Cell membrane</keyword>
<evidence type="ECO:0000256" key="9">
    <source>
        <dbReference type="ARBA" id="ARBA00022984"/>
    </source>
</evidence>
<dbReference type="Pfam" id="PF00905">
    <property type="entry name" value="Transpeptidase"/>
    <property type="match status" value="1"/>
</dbReference>
<proteinExistence type="predicted"/>
<feature type="domain" description="Penicillin-binding protein transpeptidase" evidence="14">
    <location>
        <begin position="363"/>
        <end position="683"/>
    </location>
</feature>
<dbReference type="EMBL" id="SOJN01000080">
    <property type="protein sequence ID" value="TET45556.1"/>
    <property type="molecule type" value="Genomic_DNA"/>
</dbReference>
<evidence type="ECO:0000256" key="7">
    <source>
        <dbReference type="ARBA" id="ARBA00022801"/>
    </source>
</evidence>
<dbReference type="PANTHER" id="PTHR30627:SF2">
    <property type="entry name" value="PEPTIDOGLYCAN D,D-TRANSPEPTIDASE MRDA"/>
    <property type="match status" value="1"/>
</dbReference>
<evidence type="ECO:0000256" key="12">
    <source>
        <dbReference type="ARBA" id="ARBA00023316"/>
    </source>
</evidence>
<sequence length="695" mass="76214">MVRLCQRDFSGSLLTGAHGPECTHPHQCRIPYWQPGNDPVPREIHLADPCPTIRLSGRIPAILCVFLRRSQQLHSVLCQVWCARSDIYFGCWSSHLLRTPFGQSQVESVLKTPSRILIGLTGIIFALLGLRAFQLQVFGYSRYFELAEKNRVKMVSTHAPRGRILSRDGEVLADSRPGYSILILPYQIGNADTLARVLSPVLNKSVQALKVKLAEAKKRPLITQRIARDVSIEVVSWVEEHKLDLPGVAVEVEPIRRYPFGDTLCHLIGYVGEISQKKLKSLSERGYRYGDMIGETGLEAHYEYYLRGQDGVEFVEVDARGREIGPFPDRKVVVAEPGSDIHLTIDSRLQQLAVEALSNYERGCVFGMDPRSGEVLVSYSKPGFDPNLFAVGISKEAWETLVSSPASPMWDRVSKSAYPPGSTYKIVTAAAALETRTAGRWTRFAPCTGSFKYGDRAFGCWSKHGRLTIVPAIVQSCDVFFYQIGAALGIERLAEAGLDLGFGRKTGLDMPDESSGLVPTRKWYNDRFGRGKWSKGVALNLAIGQGEMLCTPVQICRAIASIATGGVRCRPYIVSKAIGHRGAELYRAEVEDQRVALKDSTIQILREAMYGVVNDPGGTGGLARSSQFKIAGKTGTVENPFGEDHSLFVGFAPFNSPIICLIVVVEKAGHGGSVAAPLAGRLIEAYLSPEAKGAT</sequence>
<dbReference type="InterPro" id="IPR005311">
    <property type="entry name" value="PBP_dimer"/>
</dbReference>
<keyword evidence="4" id="KW-0997">Cell inner membrane</keyword>
<dbReference type="PANTHER" id="PTHR30627">
    <property type="entry name" value="PEPTIDOGLYCAN D,D-TRANSPEPTIDASE"/>
    <property type="match status" value="1"/>
</dbReference>
<dbReference type="GO" id="GO:0006508">
    <property type="term" value="P:proteolysis"/>
    <property type="evidence" value="ECO:0007669"/>
    <property type="project" value="UniProtKB-KW"/>
</dbReference>
<evidence type="ECO:0000256" key="5">
    <source>
        <dbReference type="ARBA" id="ARBA00022670"/>
    </source>
</evidence>
<keyword evidence="11 13" id="KW-0472">Membrane</keyword>
<evidence type="ECO:0000256" key="8">
    <source>
        <dbReference type="ARBA" id="ARBA00022960"/>
    </source>
</evidence>
<dbReference type="NCBIfam" id="TIGR03423">
    <property type="entry name" value="pbp2_mrdA"/>
    <property type="match status" value="1"/>
</dbReference>